<dbReference type="PROSITE" id="PS51656">
    <property type="entry name" value="4FE4S"/>
    <property type="match status" value="1"/>
</dbReference>
<proteinExistence type="predicted"/>
<dbReference type="EMBL" id="CP006577">
    <property type="protein sequence ID" value="AIG98652.1"/>
    <property type="molecule type" value="Genomic_DNA"/>
</dbReference>
<dbReference type="InterPro" id="IPR007202">
    <property type="entry name" value="4Fe-4S_dom"/>
</dbReference>
<evidence type="ECO:0000313" key="7">
    <source>
        <dbReference type="EMBL" id="AIG98652.1"/>
    </source>
</evidence>
<evidence type="ECO:0000259" key="6">
    <source>
        <dbReference type="PROSITE" id="PS51656"/>
    </source>
</evidence>
<dbReference type="AlphaFoldDB" id="A0A075WFU5"/>
<dbReference type="GO" id="GO:0046872">
    <property type="term" value="F:metal ion binding"/>
    <property type="evidence" value="ECO:0007669"/>
    <property type="project" value="UniProtKB-KW"/>
</dbReference>
<dbReference type="Gene3D" id="3.30.70.20">
    <property type="match status" value="1"/>
</dbReference>
<keyword evidence="3" id="KW-0408">Iron</keyword>
<dbReference type="HOGENOM" id="CLU_1718204_0_0_2"/>
<evidence type="ECO:0000256" key="1">
    <source>
        <dbReference type="ARBA" id="ARBA00022485"/>
    </source>
</evidence>
<dbReference type="Pfam" id="PF04060">
    <property type="entry name" value="FeS"/>
    <property type="match status" value="1"/>
</dbReference>
<sequence>MALTPMDIYKLLPKTNCKKCGEATCMSFAFKLLNREKKLEDCKPLYEDKKYERQRKKLEEMLKPLEQATETGLIVDESLCVGCGNCVVVCPVHVEKDPKGAAIGNGPTIEDPILRVENGVVKVVNMQACRRYGKNRVLCVVCRENCPSDAIRFLEG</sequence>
<accession>A0A075WFU5</accession>
<dbReference type="Proteomes" id="UP000028501">
    <property type="component" value="Chromosome"/>
</dbReference>
<dbReference type="PANTHER" id="PTHR36214">
    <property type="match status" value="1"/>
</dbReference>
<dbReference type="PROSITE" id="PS00198">
    <property type="entry name" value="4FE4S_FER_1"/>
    <property type="match status" value="1"/>
</dbReference>
<keyword evidence="2" id="KW-0479">Metal-binding</keyword>
<evidence type="ECO:0000313" key="8">
    <source>
        <dbReference type="Proteomes" id="UP000028501"/>
    </source>
</evidence>
<dbReference type="SUPFAM" id="SSF54862">
    <property type="entry name" value="4Fe-4S ferredoxins"/>
    <property type="match status" value="1"/>
</dbReference>
<reference evidence="7 8" key="1">
    <citation type="submission" date="2013-07" db="EMBL/GenBank/DDBJ databases">
        <title>Genome of Archaeoglobus fulgidus.</title>
        <authorList>
            <person name="Fiebig A."/>
            <person name="Birkeland N.-K."/>
        </authorList>
    </citation>
    <scope>NUCLEOTIDE SEQUENCE [LARGE SCALE GENOMIC DNA]</scope>
    <source>
        <strain evidence="7 8">DSM 8774</strain>
    </source>
</reference>
<keyword evidence="7" id="KW-0560">Oxidoreductase</keyword>
<evidence type="ECO:0000256" key="2">
    <source>
        <dbReference type="ARBA" id="ARBA00022723"/>
    </source>
</evidence>
<dbReference type="InterPro" id="IPR017900">
    <property type="entry name" value="4Fe4S_Fe_S_CS"/>
</dbReference>
<keyword evidence="4" id="KW-0411">Iron-sulfur</keyword>
<dbReference type="RefSeq" id="WP_010879145.1">
    <property type="nucleotide sequence ID" value="NZ_CP006577.1"/>
</dbReference>
<gene>
    <name evidence="7" type="ORF">AFULGI_00018990</name>
</gene>
<dbReference type="GO" id="GO:0016491">
    <property type="term" value="F:oxidoreductase activity"/>
    <property type="evidence" value="ECO:0007669"/>
    <property type="project" value="UniProtKB-KW"/>
</dbReference>
<dbReference type="SMR" id="A0A075WFU5"/>
<protein>
    <submittedName>
        <fullName evidence="7">CO dehydrogenase/acetyl-CoA synthase gamma subunit (Corrinoid Fe-S protein)</fullName>
        <ecNumber evidence="7">1.2.99.5</ecNumber>
    </submittedName>
</protein>
<feature type="domain" description="4Fe-4S" evidence="6">
    <location>
        <begin position="1"/>
        <end position="60"/>
    </location>
</feature>
<evidence type="ECO:0000256" key="3">
    <source>
        <dbReference type="ARBA" id="ARBA00023004"/>
    </source>
</evidence>
<feature type="domain" description="4Fe-4S ferredoxin-type" evidence="5">
    <location>
        <begin position="71"/>
        <end position="100"/>
    </location>
</feature>
<dbReference type="PANTHER" id="PTHR36214:SF3">
    <property type="entry name" value="ACETYL-COA DECARBONYLASE_SYNTHASE COMPLEX SUBUNIT GAMMA"/>
    <property type="match status" value="1"/>
</dbReference>
<dbReference type="Pfam" id="PF00037">
    <property type="entry name" value="Fer4"/>
    <property type="match status" value="1"/>
</dbReference>
<name>A0A075WFU5_ARCFL</name>
<dbReference type="InterPro" id="IPR051069">
    <property type="entry name" value="ACDS_complex_subunit"/>
</dbReference>
<dbReference type="KEGG" id="afg:AFULGI_00018990"/>
<dbReference type="GeneID" id="24795393"/>
<evidence type="ECO:0000259" key="5">
    <source>
        <dbReference type="PROSITE" id="PS51379"/>
    </source>
</evidence>
<organism evidence="7 8">
    <name type="scientific">Archaeoglobus fulgidus DSM 8774</name>
    <dbReference type="NCBI Taxonomy" id="1344584"/>
    <lineage>
        <taxon>Archaea</taxon>
        <taxon>Methanobacteriati</taxon>
        <taxon>Methanobacteriota</taxon>
        <taxon>Archaeoglobi</taxon>
        <taxon>Archaeoglobales</taxon>
        <taxon>Archaeoglobaceae</taxon>
        <taxon>Archaeoglobus</taxon>
    </lineage>
</organism>
<evidence type="ECO:0000256" key="4">
    <source>
        <dbReference type="ARBA" id="ARBA00023014"/>
    </source>
</evidence>
<dbReference type="InterPro" id="IPR017896">
    <property type="entry name" value="4Fe4S_Fe-S-bd"/>
</dbReference>
<keyword evidence="1" id="KW-0004">4Fe-4S</keyword>
<dbReference type="GO" id="GO:0051539">
    <property type="term" value="F:4 iron, 4 sulfur cluster binding"/>
    <property type="evidence" value="ECO:0007669"/>
    <property type="project" value="UniProtKB-KW"/>
</dbReference>
<dbReference type="Gene3D" id="1.10.15.40">
    <property type="entry name" value="Electron transport complex subunit B, putative Fe-S cluster"/>
    <property type="match status" value="1"/>
</dbReference>
<dbReference type="PROSITE" id="PS51379">
    <property type="entry name" value="4FE4S_FER_2"/>
    <property type="match status" value="1"/>
</dbReference>
<dbReference type="EC" id="1.2.99.5" evidence="7"/>